<dbReference type="Proteomes" id="UP000827872">
    <property type="component" value="Linkage Group LG01"/>
</dbReference>
<organism evidence="1 2">
    <name type="scientific">Sphaerodactylus townsendi</name>
    <dbReference type="NCBI Taxonomy" id="933632"/>
    <lineage>
        <taxon>Eukaryota</taxon>
        <taxon>Metazoa</taxon>
        <taxon>Chordata</taxon>
        <taxon>Craniata</taxon>
        <taxon>Vertebrata</taxon>
        <taxon>Euteleostomi</taxon>
        <taxon>Lepidosauria</taxon>
        <taxon>Squamata</taxon>
        <taxon>Bifurcata</taxon>
        <taxon>Gekkota</taxon>
        <taxon>Sphaerodactylidae</taxon>
        <taxon>Sphaerodactylus</taxon>
    </lineage>
</organism>
<comment type="caution">
    <text evidence="1">The sequence shown here is derived from an EMBL/GenBank/DDBJ whole genome shotgun (WGS) entry which is preliminary data.</text>
</comment>
<sequence length="375" mass="40678">MAWTKYQLFLAGLMLITGSINTLSAKWADKLSASGCDGKDPYTFDHPFLQAVGMFLGEFSCLAAFYFLLCIDRRRPEPTMAPAQSFNPLLFLPPALCDMTGTSLMYVALNMTSASSFQMLRGAVIIFTGLLSVAFLRRKLVLSQWLGILVTILGLVVVGLADLLNNNDETHKLSEVITGDLLIILAQVIVAIQMVLEEKFVYKHDVHPLRAVGTEGFFGFIILSLLLVPMYYIPGGSFSGNPRRVLEDALEAFCQIGHTPLIVVALLGNISSIAFFNFAGISVTKEISATTRMVLDSLRTVVIWAVSLAVGWEVFHALQILGFIILLVGAALYNGLHQPLLAHLPWGRAPADAPGTDVDREGLLAADGSSINGDS</sequence>
<protein>
    <submittedName>
        <fullName evidence="1">Uncharacterized protein</fullName>
    </submittedName>
</protein>
<gene>
    <name evidence="1" type="ORF">K3G42_012211</name>
</gene>
<evidence type="ECO:0000313" key="1">
    <source>
        <dbReference type="EMBL" id="KAH8016121.1"/>
    </source>
</evidence>
<name>A0ACB8G968_9SAUR</name>
<dbReference type="EMBL" id="CM037614">
    <property type="protein sequence ID" value="KAH8016121.1"/>
    <property type="molecule type" value="Genomic_DNA"/>
</dbReference>
<evidence type="ECO:0000313" key="2">
    <source>
        <dbReference type="Proteomes" id="UP000827872"/>
    </source>
</evidence>
<proteinExistence type="predicted"/>
<accession>A0ACB8G968</accession>
<keyword evidence="2" id="KW-1185">Reference proteome</keyword>
<reference evidence="1" key="1">
    <citation type="submission" date="2021-08" db="EMBL/GenBank/DDBJ databases">
        <title>The first chromosome-level gecko genome reveals the dynamic sex chromosomes of Neotropical dwarf geckos (Sphaerodactylidae: Sphaerodactylus).</title>
        <authorList>
            <person name="Pinto B.J."/>
            <person name="Keating S.E."/>
            <person name="Gamble T."/>
        </authorList>
    </citation>
    <scope>NUCLEOTIDE SEQUENCE</scope>
    <source>
        <strain evidence="1">TG3544</strain>
    </source>
</reference>